<organism evidence="2 3">
    <name type="scientific">Pseudahrensia aquimaris</name>
    <dbReference type="NCBI Taxonomy" id="744461"/>
    <lineage>
        <taxon>Bacteria</taxon>
        <taxon>Pseudomonadati</taxon>
        <taxon>Pseudomonadota</taxon>
        <taxon>Alphaproteobacteria</taxon>
        <taxon>Hyphomicrobiales</taxon>
        <taxon>Ahrensiaceae</taxon>
        <taxon>Pseudahrensia</taxon>
    </lineage>
</organism>
<evidence type="ECO:0000313" key="3">
    <source>
        <dbReference type="Proteomes" id="UP001597101"/>
    </source>
</evidence>
<dbReference type="Pfam" id="PF06568">
    <property type="entry name" value="YjiS-like"/>
    <property type="match status" value="1"/>
</dbReference>
<evidence type="ECO:0000259" key="1">
    <source>
        <dbReference type="Pfam" id="PF06568"/>
    </source>
</evidence>
<accession>A0ABW3FK57</accession>
<gene>
    <name evidence="2" type="ORF">ACFQ14_16020</name>
</gene>
<feature type="domain" description="YjiS-like" evidence="1">
    <location>
        <begin position="4"/>
        <end position="38"/>
    </location>
</feature>
<protein>
    <submittedName>
        <fullName evidence="2">DUF1127 domain-containing protein</fullName>
    </submittedName>
</protein>
<reference evidence="3" key="1">
    <citation type="journal article" date="2019" name="Int. J. Syst. Evol. Microbiol.">
        <title>The Global Catalogue of Microorganisms (GCM) 10K type strain sequencing project: providing services to taxonomists for standard genome sequencing and annotation.</title>
        <authorList>
            <consortium name="The Broad Institute Genomics Platform"/>
            <consortium name="The Broad Institute Genome Sequencing Center for Infectious Disease"/>
            <person name="Wu L."/>
            <person name="Ma J."/>
        </authorList>
    </citation>
    <scope>NUCLEOTIDE SEQUENCE [LARGE SCALE GENOMIC DNA]</scope>
    <source>
        <strain evidence="3">CCUG 60023</strain>
    </source>
</reference>
<name>A0ABW3FK57_9HYPH</name>
<dbReference type="EMBL" id="JBHTJV010000026">
    <property type="protein sequence ID" value="MFD0917913.1"/>
    <property type="molecule type" value="Genomic_DNA"/>
</dbReference>
<dbReference type="RefSeq" id="WP_377213769.1">
    <property type="nucleotide sequence ID" value="NZ_JBHTJV010000026.1"/>
</dbReference>
<keyword evidence="3" id="KW-1185">Reference proteome</keyword>
<proteinExistence type="predicted"/>
<comment type="caution">
    <text evidence="2">The sequence shown here is derived from an EMBL/GenBank/DDBJ whole genome shotgun (WGS) entry which is preliminary data.</text>
</comment>
<sequence length="49" mass="5798">MDIFNTVRTWNRVRQTRNELYSLSNRELDDLGISRGDIPFIAKRASSKR</sequence>
<evidence type="ECO:0000313" key="2">
    <source>
        <dbReference type="EMBL" id="MFD0917913.1"/>
    </source>
</evidence>
<dbReference type="InterPro" id="IPR009506">
    <property type="entry name" value="YjiS-like"/>
</dbReference>
<dbReference type="Proteomes" id="UP001597101">
    <property type="component" value="Unassembled WGS sequence"/>
</dbReference>